<name>A0A1F7J3W5_9BACT</name>
<dbReference type="Proteomes" id="UP000178558">
    <property type="component" value="Unassembled WGS sequence"/>
</dbReference>
<proteinExistence type="predicted"/>
<dbReference type="EMBL" id="MGAQ01000019">
    <property type="protein sequence ID" value="OGK50300.1"/>
    <property type="molecule type" value="Genomic_DNA"/>
</dbReference>
<protein>
    <submittedName>
        <fullName evidence="1">Uncharacterized protein</fullName>
    </submittedName>
</protein>
<reference evidence="1 2" key="1">
    <citation type="journal article" date="2016" name="Nat. Commun.">
        <title>Thousands of microbial genomes shed light on interconnected biogeochemical processes in an aquifer system.</title>
        <authorList>
            <person name="Anantharaman K."/>
            <person name="Brown C.T."/>
            <person name="Hug L.A."/>
            <person name="Sharon I."/>
            <person name="Castelle C.J."/>
            <person name="Probst A.J."/>
            <person name="Thomas B.C."/>
            <person name="Singh A."/>
            <person name="Wilkins M.J."/>
            <person name="Karaoz U."/>
            <person name="Brodie E.L."/>
            <person name="Williams K.H."/>
            <person name="Hubbard S.S."/>
            <person name="Banfield J.F."/>
        </authorList>
    </citation>
    <scope>NUCLEOTIDE SEQUENCE [LARGE SCALE GENOMIC DNA]</scope>
</reference>
<evidence type="ECO:0000313" key="2">
    <source>
        <dbReference type="Proteomes" id="UP000178558"/>
    </source>
</evidence>
<gene>
    <name evidence="1" type="ORF">A3B50_02930</name>
</gene>
<evidence type="ECO:0000313" key="1">
    <source>
        <dbReference type="EMBL" id="OGK50300.1"/>
    </source>
</evidence>
<comment type="caution">
    <text evidence="1">The sequence shown here is derived from an EMBL/GenBank/DDBJ whole genome shotgun (WGS) entry which is preliminary data.</text>
</comment>
<dbReference type="AlphaFoldDB" id="A0A1F7J3W5"/>
<accession>A0A1F7J3W5</accession>
<sequence>MGYLIERIGFSIGLDKLIFILYSNGMKLNKPLQKAKVMIGSKELKTDEAAAFAASEFQQLKRRKLSIPVKLFHL</sequence>
<organism evidence="1 2">
    <name type="scientific">Candidatus Roizmanbacteria bacterium RIFCSPLOWO2_01_FULL_40_42</name>
    <dbReference type="NCBI Taxonomy" id="1802066"/>
    <lineage>
        <taxon>Bacteria</taxon>
        <taxon>Candidatus Roizmaniibacteriota</taxon>
    </lineage>
</organism>